<organism evidence="1 2">
    <name type="scientific">Avena sativa</name>
    <name type="common">Oat</name>
    <dbReference type="NCBI Taxonomy" id="4498"/>
    <lineage>
        <taxon>Eukaryota</taxon>
        <taxon>Viridiplantae</taxon>
        <taxon>Streptophyta</taxon>
        <taxon>Embryophyta</taxon>
        <taxon>Tracheophyta</taxon>
        <taxon>Spermatophyta</taxon>
        <taxon>Magnoliopsida</taxon>
        <taxon>Liliopsida</taxon>
        <taxon>Poales</taxon>
        <taxon>Poaceae</taxon>
        <taxon>BOP clade</taxon>
        <taxon>Pooideae</taxon>
        <taxon>Poodae</taxon>
        <taxon>Poeae</taxon>
        <taxon>Poeae Chloroplast Group 1 (Aveneae type)</taxon>
        <taxon>Aveninae</taxon>
        <taxon>Avena</taxon>
    </lineage>
</organism>
<evidence type="ECO:0000313" key="1">
    <source>
        <dbReference type="EnsemblPlants" id="AVESA.00010b.r2.3DG0546180.1.CDS"/>
    </source>
</evidence>
<proteinExistence type="predicted"/>
<accession>A0ACD5W2L2</accession>
<reference evidence="1" key="1">
    <citation type="submission" date="2021-05" db="EMBL/GenBank/DDBJ databases">
        <authorList>
            <person name="Scholz U."/>
            <person name="Mascher M."/>
            <person name="Fiebig A."/>
        </authorList>
    </citation>
    <scope>NUCLEOTIDE SEQUENCE [LARGE SCALE GENOMIC DNA]</scope>
</reference>
<name>A0ACD5W2L2_AVESA</name>
<dbReference type="EnsemblPlants" id="AVESA.00010b.r2.3DG0546180.1">
    <property type="protein sequence ID" value="AVESA.00010b.r2.3DG0546180.1.CDS"/>
    <property type="gene ID" value="AVESA.00010b.r2.3DG0546180"/>
</dbReference>
<sequence>MESFSHEQKSEFFVVVKEIIALHMERRELLASLTPGTSKWKDRSSGYPVDILEASTAEPIQVPEVDAESASTLAQLGRYFDSTLQDMEGFTCRMLSMAYIVAKPDRADISPYMSRELVSSTSRLSDACKELYKYTKDNRQAEEAQELYFDTVKSFHKVLRMPWDYENELALVVTKEEKERYEKEVEMEKKRMEKVNKENMAKLKIWEEKEKERKKYQKEEGKGKEKVDPDLVTMEYLKKGMGFMEKFFADELEERERENENENEDEDEDEDEDEEDPSTVEYLKKGMDIMAKFFADKRDGWKSLNCGGFRDITTLSPMHFTHYTADTISSSCGVTGSTLQIYSFKIVELKNGLKWPLKLYGEVAARDTVDRNRNIVFSRSRRNYQNLSENGSLCLTGLTRAIVALDSDFEVELEIVVEEESQGKELITLSKRYDGEANCLMFENSLCKAELNLEQLPEAVQATIVGVCVVEGEWPFENGCRVACNVTGALHEVVLKEVRGEKVQAGSNGYLRLARNVISVKSQGTLEVVIKSYEECGVACTVWNVSFPAKQCQTSESECSVVSSKGKVKVKVVVAWSLLVKEKRDLLLDCPVVEA</sequence>
<keyword evidence="2" id="KW-1185">Reference proteome</keyword>
<dbReference type="Proteomes" id="UP001732700">
    <property type="component" value="Chromosome 3D"/>
</dbReference>
<reference evidence="1" key="2">
    <citation type="submission" date="2025-09" db="UniProtKB">
        <authorList>
            <consortium name="EnsemblPlants"/>
        </authorList>
    </citation>
    <scope>IDENTIFICATION</scope>
</reference>
<evidence type="ECO:0000313" key="2">
    <source>
        <dbReference type="Proteomes" id="UP001732700"/>
    </source>
</evidence>
<protein>
    <submittedName>
        <fullName evidence="1">Uncharacterized protein</fullName>
    </submittedName>
</protein>